<gene>
    <name evidence="1" type="ORF">JOD17_003295</name>
</gene>
<proteinExistence type="predicted"/>
<dbReference type="Proteomes" id="UP000741863">
    <property type="component" value="Unassembled WGS sequence"/>
</dbReference>
<accession>A0ABS2PFK2</accession>
<keyword evidence="2" id="KW-1185">Reference proteome</keyword>
<protein>
    <submittedName>
        <fullName evidence="1">Deoxyxylulose-5-phosphate synthase</fullName>
    </submittedName>
</protein>
<dbReference type="RefSeq" id="WP_204698973.1">
    <property type="nucleotide sequence ID" value="NZ_JAFBEC010000010.1"/>
</dbReference>
<reference evidence="1 2" key="1">
    <citation type="submission" date="2021-01" db="EMBL/GenBank/DDBJ databases">
        <title>Genomic Encyclopedia of Type Strains, Phase IV (KMG-IV): sequencing the most valuable type-strain genomes for metagenomic binning, comparative biology and taxonomic classification.</title>
        <authorList>
            <person name="Goeker M."/>
        </authorList>
    </citation>
    <scope>NUCLEOTIDE SEQUENCE [LARGE SCALE GENOMIC DNA]</scope>
    <source>
        <strain evidence="1 2">DSM 25540</strain>
    </source>
</reference>
<evidence type="ECO:0000313" key="1">
    <source>
        <dbReference type="EMBL" id="MBM7634193.1"/>
    </source>
</evidence>
<organism evidence="1 2">
    <name type="scientific">Geomicrobium sediminis</name>
    <dbReference type="NCBI Taxonomy" id="1347788"/>
    <lineage>
        <taxon>Bacteria</taxon>
        <taxon>Bacillati</taxon>
        <taxon>Bacillota</taxon>
        <taxon>Bacilli</taxon>
        <taxon>Bacillales</taxon>
        <taxon>Geomicrobium</taxon>
    </lineage>
</organism>
<evidence type="ECO:0000313" key="2">
    <source>
        <dbReference type="Proteomes" id="UP000741863"/>
    </source>
</evidence>
<name>A0ABS2PFK2_9BACL</name>
<comment type="caution">
    <text evidence="1">The sequence shown here is derived from an EMBL/GenBank/DDBJ whole genome shotgun (WGS) entry which is preliminary data.</text>
</comment>
<dbReference type="EMBL" id="JAFBEC010000010">
    <property type="protein sequence ID" value="MBM7634193.1"/>
    <property type="molecule type" value="Genomic_DNA"/>
</dbReference>
<sequence length="128" mass="15194">MSDRSNILYQRYFEQLQSIVGRIVQQTSQSMNQSMTSNEKELHQKLLHRLLQKVKKELIIQETVEDVNLDYDPTDVLAKQGHDLDYIITVLAKFRVLALQEVEHELRRSFVDIERMIKLNIYFLLSTE</sequence>